<dbReference type="AlphaFoldDB" id="A0A6A8DMV2"/>
<protein>
    <submittedName>
        <fullName evidence="1">Uncharacterized protein</fullName>
    </submittedName>
</protein>
<reference evidence="1" key="1">
    <citation type="submission" date="2019-11" db="EMBL/GenBank/DDBJ databases">
        <authorList>
            <person name="Li J."/>
        </authorList>
    </citation>
    <scope>NUCLEOTIDE SEQUENCE</scope>
    <source>
        <strain evidence="1">B6B</strain>
    </source>
</reference>
<dbReference type="EMBL" id="WJNG01000028">
    <property type="protein sequence ID" value="MRH45141.1"/>
    <property type="molecule type" value="Genomic_DNA"/>
</dbReference>
<name>A0A6A8DMV2_9BACI</name>
<evidence type="ECO:0000313" key="1">
    <source>
        <dbReference type="EMBL" id="MRH45141.1"/>
    </source>
</evidence>
<sequence>MFDKIKMLFKKGDLLTLELEDWYKWYKEPQNYHNAVVAHLKNEGYKVETISVVDNLNSNKISTLFIDGIKYELRAPKIVGPTQTVILKKTKDFDARGKK</sequence>
<proteinExistence type="predicted"/>
<accession>A0A6A8DMV2</accession>
<gene>
    <name evidence="1" type="ORF">GH741_21165</name>
</gene>
<dbReference type="Proteomes" id="UP000799092">
    <property type="component" value="Unassembled WGS sequence"/>
</dbReference>
<evidence type="ECO:0000313" key="2">
    <source>
        <dbReference type="Proteomes" id="UP000799092"/>
    </source>
</evidence>
<organism evidence="1 2">
    <name type="scientific">Aquibacillus halophilus</name>
    <dbReference type="NCBI Taxonomy" id="930132"/>
    <lineage>
        <taxon>Bacteria</taxon>
        <taxon>Bacillati</taxon>
        <taxon>Bacillota</taxon>
        <taxon>Bacilli</taxon>
        <taxon>Bacillales</taxon>
        <taxon>Bacillaceae</taxon>
        <taxon>Aquibacillus</taxon>
    </lineage>
</organism>
<dbReference type="OrthoDB" id="2874058at2"/>
<comment type="caution">
    <text evidence="1">The sequence shown here is derived from an EMBL/GenBank/DDBJ whole genome shotgun (WGS) entry which is preliminary data.</text>
</comment>
<keyword evidence="2" id="KW-1185">Reference proteome</keyword>